<feature type="domain" description="Ras-GAP" evidence="4">
    <location>
        <begin position="836"/>
        <end position="1031"/>
    </location>
</feature>
<dbReference type="SMART" id="SM00323">
    <property type="entry name" value="RasGAP"/>
    <property type="match status" value="1"/>
</dbReference>
<dbReference type="SUPFAM" id="SSF48350">
    <property type="entry name" value="GTPase activation domain, GAP"/>
    <property type="match status" value="1"/>
</dbReference>
<keyword evidence="2" id="KW-1133">Transmembrane helix</keyword>
<keyword evidence="1" id="KW-0343">GTPase activation</keyword>
<feature type="transmembrane region" description="Helical" evidence="2">
    <location>
        <begin position="745"/>
        <end position="769"/>
    </location>
</feature>
<evidence type="ECO:0000313" key="5">
    <source>
        <dbReference type="EMBL" id="KAJ3450251.1"/>
    </source>
</evidence>
<dbReference type="Pfam" id="PF00616">
    <property type="entry name" value="RasGAP"/>
    <property type="match status" value="1"/>
</dbReference>
<feature type="signal peptide" evidence="3">
    <location>
        <begin position="1"/>
        <end position="20"/>
    </location>
</feature>
<keyword evidence="2" id="KW-0812">Transmembrane</keyword>
<dbReference type="PANTHER" id="PTHR10194:SF60">
    <property type="entry name" value="RAS GTPASE-ACTIVATING PROTEIN RASKOL"/>
    <property type="match status" value="1"/>
</dbReference>
<evidence type="ECO:0000256" key="2">
    <source>
        <dbReference type="SAM" id="Phobius"/>
    </source>
</evidence>
<reference evidence="5" key="1">
    <citation type="submission" date="2022-08" db="EMBL/GenBank/DDBJ databases">
        <title>Novel sulphate-reducing endosymbionts in the free-living metamonad Anaeramoeba.</title>
        <authorList>
            <person name="Jerlstrom-Hultqvist J."/>
            <person name="Cepicka I."/>
            <person name="Gallot-Lavallee L."/>
            <person name="Salas-Leiva D."/>
            <person name="Curtis B.A."/>
            <person name="Zahonova K."/>
            <person name="Pipaliya S."/>
            <person name="Dacks J."/>
            <person name="Roger A.J."/>
        </authorList>
    </citation>
    <scope>NUCLEOTIDE SEQUENCE</scope>
    <source>
        <strain evidence="5">Busselton2</strain>
    </source>
</reference>
<gene>
    <name evidence="5" type="ORF">M0812_06420</name>
</gene>
<organism evidence="5 6">
    <name type="scientific">Anaeramoeba flamelloides</name>
    <dbReference type="NCBI Taxonomy" id="1746091"/>
    <lineage>
        <taxon>Eukaryota</taxon>
        <taxon>Metamonada</taxon>
        <taxon>Anaeramoebidae</taxon>
        <taxon>Anaeramoeba</taxon>
    </lineage>
</organism>
<dbReference type="Gene3D" id="1.10.506.10">
    <property type="entry name" value="GTPase Activation - p120gap, domain 1"/>
    <property type="match status" value="2"/>
</dbReference>
<dbReference type="InterPro" id="IPR008936">
    <property type="entry name" value="Rho_GTPase_activation_prot"/>
</dbReference>
<dbReference type="GO" id="GO:0005096">
    <property type="term" value="F:GTPase activator activity"/>
    <property type="evidence" value="ECO:0007669"/>
    <property type="project" value="UniProtKB-KW"/>
</dbReference>
<dbReference type="InterPro" id="IPR001936">
    <property type="entry name" value="RasGAP_dom"/>
</dbReference>
<keyword evidence="2" id="KW-0472">Membrane</keyword>
<name>A0AAV8ABC4_9EUKA</name>
<protein>
    <submittedName>
        <fullName evidence="5">Neurofibromin</fullName>
    </submittedName>
</protein>
<dbReference type="PROSITE" id="PS50018">
    <property type="entry name" value="RAS_GTPASE_ACTIV_2"/>
    <property type="match status" value="1"/>
</dbReference>
<sequence length="1135" mass="130064">MKIIVYILIFFFSLNCFVVCDRVQTDVSLSYTFQKNSSNILIDHASSLNLKIDPSCSAEVFRILDGETAGISFDTKSRNDQCVIFDGSQTFEVPKIYTITTWFTLQDVAGAKGDIFRFSSGGDYIKLQVVPDNYFQIKTLENGFDKTVESDVFTIGSTFYAVIRKNETILELFFYEKGSPDQHYNFKNDFYEIGEQFCELNIGNHGLEGIMFDFYTFTLYNKYLSNDEIEDNYNEGEKYFLPTWYDQTEQSYSESVYDRSRETITVIQPPTTYSPDTDTQTLIITSSPPDGVQFFATSDGDTAITDFPWEITNDNFEFYLESQPLEATKTFDIDYYWRFNDKQYGTVFRSADQVAQIEIDITILDPEIESLSHDLPMSSIECSEIEVIDVVYESPGDNYANVQITSYDKLKGTLFADAGCETEVTVDTDYAISGTRPDYSRKFYYQSTANSNNEETNQDQFSIKVITDFPKESNVAQISLTMTNQINQSSSDSFHFNEDTKHVESFQFEDITTDNDWEIILGEIVIDDMKSNTSDAQLRVYKHDESSFLSTDDIIFSGINNSEIDFMGDTDLCGDITVNYIAKHGVITKALSLDITIDCLDDPSTFVWDSVTTGDDDEIIKERLQENATIEAVKETSEHQIEITISTPDLQVKLEIKTLYLDFTFGEEEEKRTEYTATETVSELNKKISNLIIHDREDDEHLEGKLMVDIYEAVSGEHTANGELTITYDYVQATPTPKEDEKESLVVMLGGILGGVGGLLIIILIIFLVRHKRKNRRPQLPPPPDFEEYMYGKVLGSEFTKDQLIQIEKMERLIELILEEDSDLLDAITNELDPSDSETISKAFVMIFEKEEKFFEIFRNQLQSELDKTTKATVLFRNNSLVSKMMKHYSFLVGLPYLYRTLGYEIFEIINEEGKELEVNVTKIDSDEDEDQVEINRWLLLGSTQKILTNIMNSTQDCPYPFRYFCNQISERVGKKFEKSVNTSIGGFIFLRVFSPAITTPEAYGLIPDTPSDNARRHLVLIAKVLQNVANGTNFREESMKNLKTYIDENKIKAYDWFAELSQLPEKVPEMEPIEIPQNVLDSSYAAVHRVVSRNHKKILKYLENEVEDSKELIEEFNSLLEDIGEPLKKKVTII</sequence>
<dbReference type="EMBL" id="JANTQA010000012">
    <property type="protein sequence ID" value="KAJ3450251.1"/>
    <property type="molecule type" value="Genomic_DNA"/>
</dbReference>
<dbReference type="PANTHER" id="PTHR10194">
    <property type="entry name" value="RAS GTPASE-ACTIVATING PROTEINS"/>
    <property type="match status" value="1"/>
</dbReference>
<evidence type="ECO:0000256" key="1">
    <source>
        <dbReference type="ARBA" id="ARBA00022468"/>
    </source>
</evidence>
<evidence type="ECO:0000256" key="3">
    <source>
        <dbReference type="SAM" id="SignalP"/>
    </source>
</evidence>
<accession>A0AAV8ABC4</accession>
<evidence type="ECO:0000259" key="4">
    <source>
        <dbReference type="PROSITE" id="PS50018"/>
    </source>
</evidence>
<proteinExistence type="predicted"/>
<keyword evidence="3" id="KW-0732">Signal</keyword>
<evidence type="ECO:0000313" key="6">
    <source>
        <dbReference type="Proteomes" id="UP001146793"/>
    </source>
</evidence>
<comment type="caution">
    <text evidence="5">The sequence shown here is derived from an EMBL/GenBank/DDBJ whole genome shotgun (WGS) entry which is preliminary data.</text>
</comment>
<dbReference type="Proteomes" id="UP001146793">
    <property type="component" value="Unassembled WGS sequence"/>
</dbReference>
<feature type="chain" id="PRO_5043866009" evidence="3">
    <location>
        <begin position="21"/>
        <end position="1135"/>
    </location>
</feature>
<dbReference type="AlphaFoldDB" id="A0AAV8ABC4"/>
<dbReference type="InterPro" id="IPR039360">
    <property type="entry name" value="Ras_GTPase"/>
</dbReference>